<dbReference type="VEuPathDB" id="PlasmoDB:PRCDC_1104100"/>
<sequence length="785" mass="91951">MIYQYIFVLYIILVHVGNCMYKIKQSGDILLSSQHNSLMNVKVVGKDNSFNLELNNLIKFPTNCIPFSAIDYNNKKGKKPIYYIKHEFKNLIFLYKNNVNIMQMVFPDRLYMVGIAANNGLILTLTDVDIYKIDTKKKKVLLSTIEPGKYAHILNNRELFYTGVIADSVLNKFFVTAAIRNNYYILHMEYNEENETIEILNVIDKVKGQYLRVLNDISIVENVLYITENAENIVQIIINREKNTIQEKNIYTFNNNDKIVGISASRHTVYNNNNDMVDKYVNDNFKDNQNKPVDNTKELNNNTMIITVDYILVNSKKMFKEKPSSEGCLYLLKITNDTVEKYTIVDLFSKDINSFYFTVYDAHISLDDDYKKSGIVEALHKQKRKFFNFDLPNEENEAFNNINTNENNNNNNNNNNENNNNNNNNHNVVKIVWTNYYNCTINKGIVDLRNVKIDEESKEKKLPFVNVTNQFSLAPHIGASSYCSRKEKIFNDICYYDSRNNYVSLLNRSEEYNLRYQGNFVFDGYRNYLGFDYKSFQDTHIITYPINNMLYVYMTKGFVTINLPQPYGISIDSKSSTNNQIVIYITGNDEQYNYVNRCVIKKVEKAYDCFVVHKKKKESNELFQYISYISYGDNEEKLSTYIYVTNNKKTIYKLTKQENKWNFEKWFNLDNPSIRVGPISTSVNYFYVQRNVLEDLIKKYPDSALLSKFIKLNEQDLHITEDGYIFLTLFHTVIFTSNNDAYGSDSGSTIHFYTSILKEKFYQSFGVDSIIYNIENDSKFSYFLS</sequence>
<keyword evidence="2" id="KW-0732">Signal</keyword>
<proteinExistence type="predicted"/>
<protein>
    <submittedName>
        <fullName evidence="3">Translocon component PTEX88, putative</fullName>
    </submittedName>
</protein>
<dbReference type="AlphaFoldDB" id="A0A151LBS5"/>
<dbReference type="GeneID" id="24531638"/>
<organism evidence="3 4">
    <name type="scientific">Plasmodium reichenowi</name>
    <dbReference type="NCBI Taxonomy" id="5854"/>
    <lineage>
        <taxon>Eukaryota</taxon>
        <taxon>Sar</taxon>
        <taxon>Alveolata</taxon>
        <taxon>Apicomplexa</taxon>
        <taxon>Aconoidasida</taxon>
        <taxon>Haemosporida</taxon>
        <taxon>Plasmodiidae</taxon>
        <taxon>Plasmodium</taxon>
        <taxon>Plasmodium (Laverania)</taxon>
    </lineage>
</organism>
<dbReference type="KEGG" id="prei:PRSY57_1104100"/>
<evidence type="ECO:0000256" key="2">
    <source>
        <dbReference type="SAM" id="SignalP"/>
    </source>
</evidence>
<dbReference type="RefSeq" id="XP_012763466.2">
    <property type="nucleotide sequence ID" value="XM_012908012.2"/>
</dbReference>
<dbReference type="Proteomes" id="UP000076359">
    <property type="component" value="Unassembled WGS sequence"/>
</dbReference>
<evidence type="ECO:0000313" key="4">
    <source>
        <dbReference type="Proteomes" id="UP000076359"/>
    </source>
</evidence>
<accession>A0A151LBS5</accession>
<dbReference type="EMBL" id="LVLA01000012">
    <property type="protein sequence ID" value="KYN96391.1"/>
    <property type="molecule type" value="Genomic_DNA"/>
</dbReference>
<evidence type="ECO:0000313" key="3">
    <source>
        <dbReference type="EMBL" id="KYN96391.1"/>
    </source>
</evidence>
<comment type="caution">
    <text evidence="3">The sequence shown here is derived from an EMBL/GenBank/DDBJ whole genome shotgun (WGS) entry which is preliminary data.</text>
</comment>
<feature type="chain" id="PRO_5007584069" evidence="2">
    <location>
        <begin position="20"/>
        <end position="785"/>
    </location>
</feature>
<dbReference type="VEuPathDB" id="PlasmoDB:PRG01_1102800"/>
<gene>
    <name evidence="3" type="ORF">PRSY57_1104100</name>
</gene>
<feature type="region of interest" description="Disordered" evidence="1">
    <location>
        <begin position="399"/>
        <end position="425"/>
    </location>
</feature>
<reference evidence="3 4" key="1">
    <citation type="journal article" date="2016" name="Nat. Commun.">
        <title>Genomes of cryptic chimpanzee Plasmodium species reveal key evolutionary events leading to human malaria.</title>
        <authorList>
            <person name="Sundararaman S.A."/>
            <person name="Plenderleith L.J."/>
            <person name="Liu W."/>
            <person name="Loy D.E."/>
            <person name="Learn G.H."/>
            <person name="Li Y."/>
            <person name="Shaw K.S."/>
            <person name="Ayouba A."/>
            <person name="Peeters M."/>
            <person name="Speede S."/>
            <person name="Shaw G.M."/>
            <person name="Bushman F.D."/>
            <person name="Brisson D."/>
            <person name="Rayner J.C."/>
            <person name="Sharp P.M."/>
            <person name="Hahn B.H."/>
        </authorList>
    </citation>
    <scope>NUCLEOTIDE SEQUENCE [LARGE SCALE GENOMIC DNA]</scope>
    <source>
        <strain evidence="3 4">SY57</strain>
    </source>
</reference>
<name>A0A151LBS5_PLARE</name>
<feature type="signal peptide" evidence="2">
    <location>
        <begin position="1"/>
        <end position="19"/>
    </location>
</feature>
<evidence type="ECO:0000256" key="1">
    <source>
        <dbReference type="SAM" id="MobiDB-lite"/>
    </source>
</evidence>